<evidence type="ECO:0000313" key="9">
    <source>
        <dbReference type="EMBL" id="RVW01989.1"/>
    </source>
</evidence>
<dbReference type="EMBL" id="RKLO01000004">
    <property type="protein sequence ID" value="RVW01989.1"/>
    <property type="molecule type" value="Genomic_DNA"/>
</dbReference>
<keyword evidence="10" id="KW-1185">Reference proteome</keyword>
<keyword evidence="2 8" id="KW-0699">rRNA-binding</keyword>
<dbReference type="InterPro" id="IPR014717">
    <property type="entry name" value="Transl_elong_EF1B/ribsomal_bS6"/>
</dbReference>
<protein>
    <recommendedName>
        <fullName evidence="7 8">Small ribosomal subunit protein bS6</fullName>
    </recommendedName>
</protein>
<evidence type="ECO:0000256" key="6">
    <source>
        <dbReference type="ARBA" id="ARBA00035104"/>
    </source>
</evidence>
<dbReference type="InterPro" id="IPR020814">
    <property type="entry name" value="Ribosomal_S6_plastid/chlpt"/>
</dbReference>
<dbReference type="GO" id="GO:0005737">
    <property type="term" value="C:cytoplasm"/>
    <property type="evidence" value="ECO:0007669"/>
    <property type="project" value="UniProtKB-ARBA"/>
</dbReference>
<dbReference type="GO" id="GO:0070181">
    <property type="term" value="F:small ribosomal subunit rRNA binding"/>
    <property type="evidence" value="ECO:0007669"/>
    <property type="project" value="TreeGrafter"/>
</dbReference>
<gene>
    <name evidence="8" type="primary">rpsF</name>
    <name evidence="9" type="ORF">EGT50_11125</name>
</gene>
<name>A0A3S3ZJ98_9NOCA</name>
<proteinExistence type="inferred from homology"/>
<comment type="function">
    <text evidence="6 8">Binds together with bS18 to 16S ribosomal RNA.</text>
</comment>
<dbReference type="PANTHER" id="PTHR21011">
    <property type="entry name" value="MITOCHONDRIAL 28S RIBOSOMAL PROTEIN S6"/>
    <property type="match status" value="1"/>
</dbReference>
<keyword evidence="3 8" id="KW-0694">RNA-binding</keyword>
<dbReference type="GO" id="GO:1990904">
    <property type="term" value="C:ribonucleoprotein complex"/>
    <property type="evidence" value="ECO:0007669"/>
    <property type="project" value="UniProtKB-KW"/>
</dbReference>
<evidence type="ECO:0000256" key="3">
    <source>
        <dbReference type="ARBA" id="ARBA00022884"/>
    </source>
</evidence>
<dbReference type="AlphaFoldDB" id="A0A3S3ZJ98"/>
<dbReference type="GO" id="GO:0005840">
    <property type="term" value="C:ribosome"/>
    <property type="evidence" value="ECO:0007669"/>
    <property type="project" value="UniProtKB-KW"/>
</dbReference>
<evidence type="ECO:0000256" key="7">
    <source>
        <dbReference type="ARBA" id="ARBA00035294"/>
    </source>
</evidence>
<organism evidence="9 10">
    <name type="scientific">Rhodococcus xishaensis</name>
    <dbReference type="NCBI Taxonomy" id="2487364"/>
    <lineage>
        <taxon>Bacteria</taxon>
        <taxon>Bacillati</taxon>
        <taxon>Actinomycetota</taxon>
        <taxon>Actinomycetes</taxon>
        <taxon>Mycobacteriales</taxon>
        <taxon>Nocardiaceae</taxon>
        <taxon>Rhodococcus</taxon>
    </lineage>
</organism>
<comment type="similarity">
    <text evidence="1 8">Belongs to the bacterial ribosomal protein bS6 family.</text>
</comment>
<evidence type="ECO:0000256" key="2">
    <source>
        <dbReference type="ARBA" id="ARBA00022730"/>
    </source>
</evidence>
<dbReference type="InterPro" id="IPR000529">
    <property type="entry name" value="Ribosomal_bS6"/>
</dbReference>
<dbReference type="GO" id="GO:0006412">
    <property type="term" value="P:translation"/>
    <property type="evidence" value="ECO:0007669"/>
    <property type="project" value="UniProtKB-UniRule"/>
</dbReference>
<dbReference type="PANTHER" id="PTHR21011:SF1">
    <property type="entry name" value="SMALL RIBOSOMAL SUBUNIT PROTEIN BS6M"/>
    <property type="match status" value="1"/>
</dbReference>
<dbReference type="OrthoDB" id="9812702at2"/>
<dbReference type="Gene3D" id="3.30.70.60">
    <property type="match status" value="1"/>
</dbReference>
<evidence type="ECO:0000256" key="1">
    <source>
        <dbReference type="ARBA" id="ARBA00009512"/>
    </source>
</evidence>
<sequence length="95" mass="10806">MRHYELMVILDPSLDERTVAPSLDTFLNVVRQDGGNVDKVDVWGKRRLAYEIEKHSEGIYAVIDITAEPATVNELDRQLGLNESVLRTKVLRQGK</sequence>
<evidence type="ECO:0000256" key="4">
    <source>
        <dbReference type="ARBA" id="ARBA00022980"/>
    </source>
</evidence>
<dbReference type="InterPro" id="IPR035980">
    <property type="entry name" value="Ribosomal_bS6_sf"/>
</dbReference>
<evidence type="ECO:0000256" key="8">
    <source>
        <dbReference type="HAMAP-Rule" id="MF_00360"/>
    </source>
</evidence>
<dbReference type="RefSeq" id="WP_127947541.1">
    <property type="nucleotide sequence ID" value="NZ_RKLO01000004.1"/>
</dbReference>
<dbReference type="Proteomes" id="UP000283479">
    <property type="component" value="Unassembled WGS sequence"/>
</dbReference>
<evidence type="ECO:0000313" key="10">
    <source>
        <dbReference type="Proteomes" id="UP000283479"/>
    </source>
</evidence>
<keyword evidence="5 8" id="KW-0687">Ribonucleoprotein</keyword>
<accession>A0A3S3ZJ98</accession>
<dbReference type="GO" id="GO:0003735">
    <property type="term" value="F:structural constituent of ribosome"/>
    <property type="evidence" value="ECO:0007669"/>
    <property type="project" value="InterPro"/>
</dbReference>
<dbReference type="Pfam" id="PF01250">
    <property type="entry name" value="Ribosomal_S6"/>
    <property type="match status" value="1"/>
</dbReference>
<dbReference type="HAMAP" id="MF_00360">
    <property type="entry name" value="Ribosomal_bS6"/>
    <property type="match status" value="1"/>
</dbReference>
<dbReference type="SUPFAM" id="SSF54995">
    <property type="entry name" value="Ribosomal protein S6"/>
    <property type="match status" value="1"/>
</dbReference>
<evidence type="ECO:0000256" key="5">
    <source>
        <dbReference type="ARBA" id="ARBA00023274"/>
    </source>
</evidence>
<comment type="caution">
    <text evidence="9">The sequence shown here is derived from an EMBL/GenBank/DDBJ whole genome shotgun (WGS) entry which is preliminary data.</text>
</comment>
<dbReference type="FunFam" id="3.30.70.60:FF:000002">
    <property type="entry name" value="30S ribosomal protein S6"/>
    <property type="match status" value="1"/>
</dbReference>
<dbReference type="CDD" id="cd00473">
    <property type="entry name" value="bS6"/>
    <property type="match status" value="1"/>
</dbReference>
<dbReference type="NCBIfam" id="TIGR00166">
    <property type="entry name" value="S6"/>
    <property type="match status" value="1"/>
</dbReference>
<reference evidence="9 10" key="1">
    <citation type="submission" date="2018-11" db="EMBL/GenBank/DDBJ databases">
        <title>Rhodococcus spongicola sp. nov. and Rhodococcus xishaensis sp. nov. from marine sponges.</title>
        <authorList>
            <person name="Li L."/>
            <person name="Lin H.W."/>
        </authorList>
    </citation>
    <scope>NUCLEOTIDE SEQUENCE [LARGE SCALE GENOMIC DNA]</scope>
    <source>
        <strain evidence="9 10">LHW51113</strain>
    </source>
</reference>
<keyword evidence="4 8" id="KW-0689">Ribosomal protein</keyword>